<dbReference type="InterPro" id="IPR003607">
    <property type="entry name" value="HD/PDEase_dom"/>
</dbReference>
<feature type="compositionally biased region" description="Basic and acidic residues" evidence="8">
    <location>
        <begin position="200"/>
        <end position="213"/>
    </location>
</feature>
<evidence type="ECO:0000256" key="2">
    <source>
        <dbReference type="ARBA" id="ARBA00022475"/>
    </source>
</evidence>
<dbReference type="SUPFAM" id="SSF109604">
    <property type="entry name" value="HD-domain/PDEase-like"/>
    <property type="match status" value="1"/>
</dbReference>
<dbReference type="Gene3D" id="1.10.3210.10">
    <property type="entry name" value="Hypothetical protein af1432"/>
    <property type="match status" value="1"/>
</dbReference>
<accession>A0A8J8G8B4</accession>
<evidence type="ECO:0000256" key="8">
    <source>
        <dbReference type="SAM" id="MobiDB-lite"/>
    </source>
</evidence>
<gene>
    <name evidence="12" type="ORF">HNQ03_002400</name>
</gene>
<dbReference type="Pfam" id="PF01966">
    <property type="entry name" value="HD"/>
    <property type="match status" value="1"/>
</dbReference>
<keyword evidence="3 9" id="KW-0812">Transmembrane</keyword>
<dbReference type="InterPro" id="IPR043760">
    <property type="entry name" value="PycTM_dom"/>
</dbReference>
<dbReference type="RefSeq" id="WP_173779881.1">
    <property type="nucleotide sequence ID" value="NZ_JABSNO010000019.1"/>
</dbReference>
<dbReference type="InterPro" id="IPR009218">
    <property type="entry name" value="HD_phosphohydro"/>
</dbReference>
<feature type="domain" description="Pycsar effector protein" evidence="11">
    <location>
        <begin position="234"/>
        <end position="394"/>
    </location>
</feature>
<keyword evidence="6" id="KW-0051">Antiviral defense</keyword>
<dbReference type="InterPro" id="IPR006674">
    <property type="entry name" value="HD_domain"/>
</dbReference>
<name>A0A8J8G8B4_9FLAO</name>
<feature type="transmembrane region" description="Helical" evidence="9">
    <location>
        <begin position="378"/>
        <end position="396"/>
    </location>
</feature>
<evidence type="ECO:0000256" key="7">
    <source>
        <dbReference type="ARBA" id="ARBA00023136"/>
    </source>
</evidence>
<feature type="region of interest" description="Disordered" evidence="8">
    <location>
        <begin position="200"/>
        <end position="221"/>
    </location>
</feature>
<evidence type="ECO:0000256" key="9">
    <source>
        <dbReference type="SAM" id="Phobius"/>
    </source>
</evidence>
<feature type="transmembrane region" description="Helical" evidence="9">
    <location>
        <begin position="282"/>
        <end position="301"/>
    </location>
</feature>
<dbReference type="GO" id="GO:0051607">
    <property type="term" value="P:defense response to virus"/>
    <property type="evidence" value="ECO:0007669"/>
    <property type="project" value="UniProtKB-KW"/>
</dbReference>
<protein>
    <submittedName>
        <fullName evidence="12">Putative metal-dependent HD superfamily phosphohydrolase</fullName>
    </submittedName>
</protein>
<evidence type="ECO:0000256" key="3">
    <source>
        <dbReference type="ARBA" id="ARBA00022692"/>
    </source>
</evidence>
<proteinExistence type="predicted"/>
<dbReference type="GO" id="GO:0000166">
    <property type="term" value="F:nucleotide binding"/>
    <property type="evidence" value="ECO:0007669"/>
    <property type="project" value="UniProtKB-KW"/>
</dbReference>
<dbReference type="GO" id="GO:0005886">
    <property type="term" value="C:plasma membrane"/>
    <property type="evidence" value="ECO:0007669"/>
    <property type="project" value="UniProtKB-SubCell"/>
</dbReference>
<keyword evidence="2" id="KW-1003">Cell membrane</keyword>
<evidence type="ECO:0000256" key="4">
    <source>
        <dbReference type="ARBA" id="ARBA00022741"/>
    </source>
</evidence>
<evidence type="ECO:0000256" key="5">
    <source>
        <dbReference type="ARBA" id="ARBA00022989"/>
    </source>
</evidence>
<keyword evidence="13" id="KW-1185">Reference proteome</keyword>
<evidence type="ECO:0000313" key="13">
    <source>
        <dbReference type="Proteomes" id="UP000610746"/>
    </source>
</evidence>
<keyword evidence="4" id="KW-0547">Nucleotide-binding</keyword>
<keyword evidence="5 9" id="KW-1133">Transmembrane helix</keyword>
<dbReference type="Pfam" id="PF18967">
    <property type="entry name" value="PycTM"/>
    <property type="match status" value="1"/>
</dbReference>
<comment type="subcellular location">
    <subcellularLocation>
        <location evidence="1">Cell membrane</location>
    </subcellularLocation>
</comment>
<dbReference type="CDD" id="cd00077">
    <property type="entry name" value="HDc"/>
    <property type="match status" value="1"/>
</dbReference>
<feature type="domain" description="HD" evidence="10">
    <location>
        <begin position="30"/>
        <end position="123"/>
    </location>
</feature>
<evidence type="ECO:0000259" key="10">
    <source>
        <dbReference type="Pfam" id="PF01966"/>
    </source>
</evidence>
<evidence type="ECO:0000313" key="12">
    <source>
        <dbReference type="EMBL" id="NRS93313.1"/>
    </source>
</evidence>
<organism evidence="12 13">
    <name type="scientific">Frigoriflavimonas asaccharolytica</name>
    <dbReference type="NCBI Taxonomy" id="2735899"/>
    <lineage>
        <taxon>Bacteria</taxon>
        <taxon>Pseudomonadati</taxon>
        <taxon>Bacteroidota</taxon>
        <taxon>Flavobacteriia</taxon>
        <taxon>Flavobacteriales</taxon>
        <taxon>Weeksellaceae</taxon>
        <taxon>Frigoriflavimonas</taxon>
    </lineage>
</organism>
<comment type="caution">
    <text evidence="12">The sequence shown here is derived from an EMBL/GenBank/DDBJ whole genome shotgun (WGS) entry which is preliminary data.</text>
</comment>
<dbReference type="PANTHER" id="PTHR21174">
    <property type="match status" value="1"/>
</dbReference>
<dbReference type="Proteomes" id="UP000610746">
    <property type="component" value="Unassembled WGS sequence"/>
</dbReference>
<dbReference type="EMBL" id="JABSNO010000019">
    <property type="protein sequence ID" value="NRS93313.1"/>
    <property type="molecule type" value="Genomic_DNA"/>
</dbReference>
<evidence type="ECO:0000256" key="1">
    <source>
        <dbReference type="ARBA" id="ARBA00004236"/>
    </source>
</evidence>
<keyword evidence="7 9" id="KW-0472">Membrane</keyword>
<dbReference type="AlphaFoldDB" id="A0A8J8G8B4"/>
<reference evidence="12" key="1">
    <citation type="submission" date="2020-05" db="EMBL/GenBank/DDBJ databases">
        <title>Genomic Encyclopedia of Type Strains, Phase IV (KMG-V): Genome sequencing to study the core and pangenomes of soil and plant-associated prokaryotes.</title>
        <authorList>
            <person name="Whitman W."/>
        </authorList>
    </citation>
    <scope>NUCLEOTIDE SEQUENCE</scope>
    <source>
        <strain evidence="12">16F</strain>
    </source>
</reference>
<evidence type="ECO:0000256" key="6">
    <source>
        <dbReference type="ARBA" id="ARBA00023118"/>
    </source>
</evidence>
<sequence>MSIVQKAEIYVSQLFTNKLSSEYTFHNLFHTKRVVASAKLLAEKENISDKDTENLLVAAWFHDVGYVDSCTNHESIGMKACENFLQQENLPEDDIAVIKSLIYATSMQYFPKNLLEKIIKDADLSHIGSDEFLEVTEYLRKECRVVLEQRFNKLEWAKFNLLFLESKHEFFTDYAKANWNEKKKENIAKTKAVIKKLEGNKADKESKDNDKSQLNKKKLEKMNSPERGIETMFRTTLNNHTRFSQIADTKANILLSVNAIIISVALSTIIPKLDAPKNEHLIIPTFILIIFSVATVVMAIISTRPKISSGTFTRKEIEERKINLLFFGNFHQMPLEEYMWAMKDLMKNKDYLYESMVKDLYYLGIVLNRKYKLLRTTYTIFMIGILVSVLAFYFAFKGIL</sequence>
<feature type="transmembrane region" description="Helical" evidence="9">
    <location>
        <begin position="251"/>
        <end position="270"/>
    </location>
</feature>
<dbReference type="PANTHER" id="PTHR21174:SF0">
    <property type="entry name" value="HD PHOSPHOHYDROLASE FAMILY PROTEIN-RELATED"/>
    <property type="match status" value="1"/>
</dbReference>
<evidence type="ECO:0000259" key="11">
    <source>
        <dbReference type="Pfam" id="PF18967"/>
    </source>
</evidence>